<evidence type="ECO:0000313" key="1">
    <source>
        <dbReference type="EMBL" id="CAL1604592.1"/>
    </source>
</evidence>
<organism evidence="1 2">
    <name type="scientific">Knipowitschia caucasica</name>
    <name type="common">Caucasian dwarf goby</name>
    <name type="synonym">Pomatoschistus caucasicus</name>
    <dbReference type="NCBI Taxonomy" id="637954"/>
    <lineage>
        <taxon>Eukaryota</taxon>
        <taxon>Metazoa</taxon>
        <taxon>Chordata</taxon>
        <taxon>Craniata</taxon>
        <taxon>Vertebrata</taxon>
        <taxon>Euteleostomi</taxon>
        <taxon>Actinopterygii</taxon>
        <taxon>Neopterygii</taxon>
        <taxon>Teleostei</taxon>
        <taxon>Neoteleostei</taxon>
        <taxon>Acanthomorphata</taxon>
        <taxon>Gobiaria</taxon>
        <taxon>Gobiiformes</taxon>
        <taxon>Gobioidei</taxon>
        <taxon>Gobiidae</taxon>
        <taxon>Gobiinae</taxon>
        <taxon>Knipowitschia</taxon>
    </lineage>
</organism>
<dbReference type="Proteomes" id="UP001497482">
    <property type="component" value="Chromosome 4"/>
</dbReference>
<dbReference type="AlphaFoldDB" id="A0AAV2LQH7"/>
<proteinExistence type="predicted"/>
<sequence length="82" mass="8714">MRKSTTRARVHGRQSKVPIFSVRGSIPAGPDARLGVGGCCAVALVSSHNYDGPKVTPATRSSSLSFLRADPLRNTTLSHPTR</sequence>
<name>A0AAV2LQH7_KNICA</name>
<dbReference type="EMBL" id="OZ035826">
    <property type="protein sequence ID" value="CAL1604592.1"/>
    <property type="molecule type" value="Genomic_DNA"/>
</dbReference>
<reference evidence="1 2" key="1">
    <citation type="submission" date="2024-04" db="EMBL/GenBank/DDBJ databases">
        <authorList>
            <person name="Waldvogel A.-M."/>
            <person name="Schoenle A."/>
        </authorList>
    </citation>
    <scope>NUCLEOTIDE SEQUENCE [LARGE SCALE GENOMIC DNA]</scope>
</reference>
<accession>A0AAV2LQH7</accession>
<evidence type="ECO:0000313" key="2">
    <source>
        <dbReference type="Proteomes" id="UP001497482"/>
    </source>
</evidence>
<protein>
    <submittedName>
        <fullName evidence="1">Uncharacterized protein</fullName>
    </submittedName>
</protein>
<keyword evidence="2" id="KW-1185">Reference proteome</keyword>
<gene>
    <name evidence="1" type="ORF">KC01_LOCUS32080</name>
</gene>